<keyword evidence="5 6" id="KW-0067">ATP-binding</keyword>
<dbReference type="PANTHER" id="PTHR43895">
    <property type="entry name" value="CALCIUM/CALMODULIN-DEPENDENT PROTEIN KINASE KINASE-RELATED"/>
    <property type="match status" value="1"/>
</dbReference>
<dbReference type="GO" id="GO:0004674">
    <property type="term" value="F:protein serine/threonine kinase activity"/>
    <property type="evidence" value="ECO:0007669"/>
    <property type="project" value="UniProtKB-KW"/>
</dbReference>
<feature type="domain" description="Protein kinase" evidence="8">
    <location>
        <begin position="79"/>
        <end position="426"/>
    </location>
</feature>
<evidence type="ECO:0000256" key="1">
    <source>
        <dbReference type="ARBA" id="ARBA00022527"/>
    </source>
</evidence>
<evidence type="ECO:0000313" key="9">
    <source>
        <dbReference type="EMBL" id="GMM53544.1"/>
    </source>
</evidence>
<dbReference type="Gene3D" id="1.10.510.10">
    <property type="entry name" value="Transferase(Phosphotransferase) domain 1"/>
    <property type="match status" value="1"/>
</dbReference>
<feature type="binding site" evidence="6">
    <location>
        <position position="107"/>
    </location>
    <ligand>
        <name>ATP</name>
        <dbReference type="ChEBI" id="CHEBI:30616"/>
    </ligand>
</feature>
<dbReference type="PROSITE" id="PS00108">
    <property type="entry name" value="PROTEIN_KINASE_ST"/>
    <property type="match status" value="1"/>
</dbReference>
<feature type="region of interest" description="Disordered" evidence="7">
    <location>
        <begin position="547"/>
        <end position="572"/>
    </location>
</feature>
<dbReference type="AlphaFoldDB" id="A0AAV5RPQ9"/>
<comment type="caution">
    <text evidence="9">The sequence shown here is derived from an EMBL/GenBank/DDBJ whole genome shotgun (WGS) entry which is preliminary data.</text>
</comment>
<dbReference type="PROSITE" id="PS50011">
    <property type="entry name" value="PROTEIN_KINASE_DOM"/>
    <property type="match status" value="1"/>
</dbReference>
<evidence type="ECO:0000256" key="2">
    <source>
        <dbReference type="ARBA" id="ARBA00022679"/>
    </source>
</evidence>
<dbReference type="SMART" id="SM00220">
    <property type="entry name" value="S_TKc"/>
    <property type="match status" value="1"/>
</dbReference>
<reference evidence="9 10" key="1">
    <citation type="journal article" date="2023" name="Elife">
        <title>Identification of key yeast species and microbe-microbe interactions impacting larval growth of Drosophila in the wild.</title>
        <authorList>
            <person name="Mure A."/>
            <person name="Sugiura Y."/>
            <person name="Maeda R."/>
            <person name="Honda K."/>
            <person name="Sakurai N."/>
            <person name="Takahashi Y."/>
            <person name="Watada M."/>
            <person name="Katoh T."/>
            <person name="Gotoh A."/>
            <person name="Gotoh Y."/>
            <person name="Taniguchi I."/>
            <person name="Nakamura K."/>
            <person name="Hayashi T."/>
            <person name="Katayama T."/>
            <person name="Uemura T."/>
            <person name="Hattori Y."/>
        </authorList>
    </citation>
    <scope>NUCLEOTIDE SEQUENCE [LARGE SCALE GENOMIC DNA]</scope>
    <source>
        <strain evidence="9 10">KH-74</strain>
    </source>
</reference>
<protein>
    <submittedName>
        <fullName evidence="9">Serine/threonine protein kinase</fullName>
    </submittedName>
</protein>
<feature type="region of interest" description="Disordered" evidence="7">
    <location>
        <begin position="498"/>
        <end position="535"/>
    </location>
</feature>
<dbReference type="EMBL" id="BTGD01000001">
    <property type="protein sequence ID" value="GMM53544.1"/>
    <property type="molecule type" value="Genomic_DNA"/>
</dbReference>
<gene>
    <name evidence="9" type="ORF">DAKH74_001600</name>
</gene>
<evidence type="ECO:0000256" key="3">
    <source>
        <dbReference type="ARBA" id="ARBA00022741"/>
    </source>
</evidence>
<dbReference type="InterPro" id="IPR008271">
    <property type="entry name" value="Ser/Thr_kinase_AS"/>
</dbReference>
<feature type="compositionally biased region" description="Polar residues" evidence="7">
    <location>
        <begin position="516"/>
        <end position="534"/>
    </location>
</feature>
<feature type="compositionally biased region" description="Polar residues" evidence="7">
    <location>
        <begin position="550"/>
        <end position="564"/>
    </location>
</feature>
<keyword evidence="1 9" id="KW-0723">Serine/threonine-protein kinase</keyword>
<evidence type="ECO:0000256" key="7">
    <source>
        <dbReference type="SAM" id="MobiDB-lite"/>
    </source>
</evidence>
<proteinExistence type="predicted"/>
<evidence type="ECO:0000256" key="4">
    <source>
        <dbReference type="ARBA" id="ARBA00022777"/>
    </source>
</evidence>
<dbReference type="Pfam" id="PF00069">
    <property type="entry name" value="Pkinase"/>
    <property type="match status" value="1"/>
</dbReference>
<dbReference type="GO" id="GO:0007165">
    <property type="term" value="P:signal transduction"/>
    <property type="evidence" value="ECO:0007669"/>
    <property type="project" value="TreeGrafter"/>
</dbReference>
<dbReference type="Proteomes" id="UP001377567">
    <property type="component" value="Unassembled WGS sequence"/>
</dbReference>
<keyword evidence="3 6" id="KW-0547">Nucleotide-binding</keyword>
<dbReference type="SUPFAM" id="SSF56112">
    <property type="entry name" value="Protein kinase-like (PK-like)"/>
    <property type="match status" value="1"/>
</dbReference>
<organism evidence="9 10">
    <name type="scientific">Maudiozyma humilis</name>
    <name type="common">Sour dough yeast</name>
    <name type="synonym">Kazachstania humilis</name>
    <dbReference type="NCBI Taxonomy" id="51915"/>
    <lineage>
        <taxon>Eukaryota</taxon>
        <taxon>Fungi</taxon>
        <taxon>Dikarya</taxon>
        <taxon>Ascomycota</taxon>
        <taxon>Saccharomycotina</taxon>
        <taxon>Saccharomycetes</taxon>
        <taxon>Saccharomycetales</taxon>
        <taxon>Saccharomycetaceae</taxon>
        <taxon>Maudiozyma</taxon>
    </lineage>
</organism>
<keyword evidence="10" id="KW-1185">Reference proteome</keyword>
<keyword evidence="2" id="KW-0808">Transferase</keyword>
<keyword evidence="4 9" id="KW-0418">Kinase</keyword>
<name>A0AAV5RPQ9_MAUHU</name>
<evidence type="ECO:0000256" key="5">
    <source>
        <dbReference type="ARBA" id="ARBA00022840"/>
    </source>
</evidence>
<dbReference type="GO" id="GO:0005524">
    <property type="term" value="F:ATP binding"/>
    <property type="evidence" value="ECO:0007669"/>
    <property type="project" value="UniProtKB-UniRule"/>
</dbReference>
<dbReference type="PANTHER" id="PTHR43895:SF150">
    <property type="entry name" value="SERINE_THREONINE-PROTEIN KINASE STK11"/>
    <property type="match status" value="1"/>
</dbReference>
<dbReference type="InterPro" id="IPR011009">
    <property type="entry name" value="Kinase-like_dom_sf"/>
</dbReference>
<dbReference type="PROSITE" id="PS00107">
    <property type="entry name" value="PROTEIN_KINASE_ATP"/>
    <property type="match status" value="1"/>
</dbReference>
<sequence>MKYQRVPSLLESSQISREVARSPGDTRDGIVVDASDGQWVPTYRSLIERNLSLTLQQAIQPSVVRIDTLDLAEMRLNAYKIGAAIGAGQFGKVYKALDPDGTVVALKRVSKFRPKYSMNQVMRQIAYWGHFGVATDSMDVDSVTTEINVDRCRWEVYLMQQISAAAKQSRNMHIARFLQCLDAPTSGDLWMVSEWCDLGELQWKRQSRDEMLGQWKRVIGNEATVAKFSEKVVADLSKGLQFLSDMGCVHRDIKPSNILVDSRHRVLKISDFGCSVFLPSKLPFQYSKNDESRRKVQMAAVNDCFEKELNKIIGTPAFVPPELCRFTAGNEVGSEPAMLVKDGFQLDIWSFGVTLYCILQNELPFSGNNEFDTYHLINSKSLLSKANGNWLNDMVINSMLDKNPDTRMTIKEVGKVVKANAKEPASMKGSSGPKNSFRKFWRKLSKSKSKEDVMDVEPPKQDDFRISRITTNTSLSSSLNGSDVPINITDFIDSLTNEKTKAEEHPSQDTEEPIYKSTSNTSAKSSENTPSLNIPTPIKNMIKIKASPEKTASTTTQDANSTQPKKMGHMRPSKNIMNFKNYMDKDAKSVDTIDQIKDYLRYDGDFT</sequence>
<evidence type="ECO:0000313" key="10">
    <source>
        <dbReference type="Proteomes" id="UP001377567"/>
    </source>
</evidence>
<feature type="compositionally biased region" description="Basic and acidic residues" evidence="7">
    <location>
        <begin position="498"/>
        <end position="508"/>
    </location>
</feature>
<accession>A0AAV5RPQ9</accession>
<evidence type="ECO:0000256" key="6">
    <source>
        <dbReference type="PROSITE-ProRule" id="PRU10141"/>
    </source>
</evidence>
<dbReference type="InterPro" id="IPR017441">
    <property type="entry name" value="Protein_kinase_ATP_BS"/>
</dbReference>
<evidence type="ECO:0000259" key="8">
    <source>
        <dbReference type="PROSITE" id="PS50011"/>
    </source>
</evidence>
<dbReference type="InterPro" id="IPR000719">
    <property type="entry name" value="Prot_kinase_dom"/>
</dbReference>